<dbReference type="InterPro" id="IPR011008">
    <property type="entry name" value="Dimeric_a/b-barrel"/>
</dbReference>
<accession>A0A2T0Q4F5</accession>
<dbReference type="SMART" id="SM00344">
    <property type="entry name" value="HTH_ASNC"/>
    <property type="match status" value="2"/>
</dbReference>
<feature type="domain" description="HTH asnC-type" evidence="4">
    <location>
        <begin position="152"/>
        <end position="212"/>
    </location>
</feature>
<dbReference type="PRINTS" id="PR00033">
    <property type="entry name" value="HTHASNC"/>
</dbReference>
<organism evidence="5 6">
    <name type="scientific">Allonocardiopsis opalescens</name>
    <dbReference type="NCBI Taxonomy" id="1144618"/>
    <lineage>
        <taxon>Bacteria</taxon>
        <taxon>Bacillati</taxon>
        <taxon>Actinomycetota</taxon>
        <taxon>Actinomycetes</taxon>
        <taxon>Streptosporangiales</taxon>
        <taxon>Allonocardiopsis</taxon>
    </lineage>
</organism>
<dbReference type="Pfam" id="PF13404">
    <property type="entry name" value="HTH_AsnC-type"/>
    <property type="match status" value="2"/>
</dbReference>
<dbReference type="InterPro" id="IPR019888">
    <property type="entry name" value="Tscrpt_reg_AsnC-like"/>
</dbReference>
<evidence type="ECO:0000256" key="1">
    <source>
        <dbReference type="ARBA" id="ARBA00023015"/>
    </source>
</evidence>
<dbReference type="AlphaFoldDB" id="A0A2T0Q4F5"/>
<dbReference type="Pfam" id="PF01037">
    <property type="entry name" value="AsnC_trans_reg"/>
    <property type="match status" value="1"/>
</dbReference>
<evidence type="ECO:0000313" key="5">
    <source>
        <dbReference type="EMBL" id="PRX98697.1"/>
    </source>
</evidence>
<dbReference type="PANTHER" id="PTHR30154:SF34">
    <property type="entry name" value="TRANSCRIPTIONAL REGULATOR AZLB"/>
    <property type="match status" value="1"/>
</dbReference>
<dbReference type="Proteomes" id="UP000237846">
    <property type="component" value="Unassembled WGS sequence"/>
</dbReference>
<dbReference type="InterPro" id="IPR019887">
    <property type="entry name" value="Tscrpt_reg_AsnC/Lrp_C"/>
</dbReference>
<evidence type="ECO:0000256" key="2">
    <source>
        <dbReference type="ARBA" id="ARBA00023125"/>
    </source>
</evidence>
<dbReference type="OrthoDB" id="3526090at2"/>
<evidence type="ECO:0000259" key="4">
    <source>
        <dbReference type="PROSITE" id="PS50956"/>
    </source>
</evidence>
<dbReference type="GO" id="GO:0005829">
    <property type="term" value="C:cytosol"/>
    <property type="evidence" value="ECO:0007669"/>
    <property type="project" value="TreeGrafter"/>
</dbReference>
<feature type="domain" description="HTH asnC-type" evidence="4">
    <location>
        <begin position="2"/>
        <end position="62"/>
    </location>
</feature>
<dbReference type="PROSITE" id="PS50956">
    <property type="entry name" value="HTH_ASNC_2"/>
    <property type="match status" value="2"/>
</dbReference>
<dbReference type="GO" id="GO:0043200">
    <property type="term" value="P:response to amino acid"/>
    <property type="evidence" value="ECO:0007669"/>
    <property type="project" value="TreeGrafter"/>
</dbReference>
<dbReference type="InterPro" id="IPR019885">
    <property type="entry name" value="Tscrpt_reg_HTH_AsnC-type_CS"/>
</dbReference>
<name>A0A2T0Q4F5_9ACTN</name>
<dbReference type="InterPro" id="IPR036388">
    <property type="entry name" value="WH-like_DNA-bd_sf"/>
</dbReference>
<dbReference type="SUPFAM" id="SSF46785">
    <property type="entry name" value="Winged helix' DNA-binding domain"/>
    <property type="match status" value="2"/>
</dbReference>
<keyword evidence="1" id="KW-0805">Transcription regulation</keyword>
<dbReference type="Gene3D" id="1.10.10.10">
    <property type="entry name" value="Winged helix-like DNA-binding domain superfamily/Winged helix DNA-binding domain"/>
    <property type="match status" value="2"/>
</dbReference>
<keyword evidence="3" id="KW-0804">Transcription</keyword>
<keyword evidence="6" id="KW-1185">Reference proteome</keyword>
<dbReference type="GO" id="GO:0043565">
    <property type="term" value="F:sequence-specific DNA binding"/>
    <property type="evidence" value="ECO:0007669"/>
    <property type="project" value="InterPro"/>
</dbReference>
<protein>
    <submittedName>
        <fullName evidence="5">AsnC family transcriptional regulator</fullName>
    </submittedName>
</protein>
<dbReference type="EMBL" id="PVZC01000004">
    <property type="protein sequence ID" value="PRX98697.1"/>
    <property type="molecule type" value="Genomic_DNA"/>
</dbReference>
<sequence length="290" mass="30195">MLDAVDAALVRQLQGDGRATYQALADQVGLSRTAVRARVRQLLEAGTVRVVGVVHAAVAGLAVRARVAIDVTGPTGRVLAAVERRPSVAFLALTSGGPAAVAELRVADDTALARELAELRAVPGVAGVEVFRALEVVKDVHSAVRPLRPVTLDALDWKLLEQLQQDGRVSYAQLARIVGLSQAAARSRVVRLIDAGVVHVTALVDPVALGVTRNLGVALRTRGPAAPVAGRLADLPGVSVVMTGFGGFDVVSSASAADRPALVRLLESVRALPSVAHVRVWEHIQVVKGG</sequence>
<dbReference type="SUPFAM" id="SSF54909">
    <property type="entry name" value="Dimeric alpha+beta barrel"/>
    <property type="match status" value="1"/>
</dbReference>
<evidence type="ECO:0000256" key="3">
    <source>
        <dbReference type="ARBA" id="ARBA00023163"/>
    </source>
</evidence>
<dbReference type="InterPro" id="IPR000485">
    <property type="entry name" value="AsnC-type_HTH_dom"/>
</dbReference>
<dbReference type="RefSeq" id="WP_106246077.1">
    <property type="nucleotide sequence ID" value="NZ_PVZC01000004.1"/>
</dbReference>
<reference evidence="5 6" key="1">
    <citation type="submission" date="2018-03" db="EMBL/GenBank/DDBJ databases">
        <title>Genomic Encyclopedia of Archaeal and Bacterial Type Strains, Phase II (KMG-II): from individual species to whole genera.</title>
        <authorList>
            <person name="Goeker M."/>
        </authorList>
    </citation>
    <scope>NUCLEOTIDE SEQUENCE [LARGE SCALE GENOMIC DNA]</scope>
    <source>
        <strain evidence="5 6">DSM 45601</strain>
    </source>
</reference>
<comment type="caution">
    <text evidence="5">The sequence shown here is derived from an EMBL/GenBank/DDBJ whole genome shotgun (WGS) entry which is preliminary data.</text>
</comment>
<evidence type="ECO:0000313" key="6">
    <source>
        <dbReference type="Proteomes" id="UP000237846"/>
    </source>
</evidence>
<proteinExistence type="predicted"/>
<dbReference type="PROSITE" id="PS00519">
    <property type="entry name" value="HTH_ASNC_1"/>
    <property type="match status" value="2"/>
</dbReference>
<keyword evidence="2" id="KW-0238">DNA-binding</keyword>
<dbReference type="PANTHER" id="PTHR30154">
    <property type="entry name" value="LEUCINE-RESPONSIVE REGULATORY PROTEIN"/>
    <property type="match status" value="1"/>
</dbReference>
<dbReference type="InterPro" id="IPR036390">
    <property type="entry name" value="WH_DNA-bd_sf"/>
</dbReference>
<gene>
    <name evidence="5" type="ORF">CLV72_104276</name>
</gene>